<keyword evidence="3" id="KW-1185">Reference proteome</keyword>
<comment type="caution">
    <text evidence="2">The sequence shown here is derived from an EMBL/GenBank/DDBJ whole genome shotgun (WGS) entry which is preliminary data.</text>
</comment>
<reference evidence="2 3" key="1">
    <citation type="journal article" date="2021" name="Plant Biotechnol. J.">
        <title>Multi-omics assisted identification of the key and species-specific regulatory components of drought-tolerant mechanisms in Gossypium stocksii.</title>
        <authorList>
            <person name="Yu D."/>
            <person name="Ke L."/>
            <person name="Zhang D."/>
            <person name="Wu Y."/>
            <person name="Sun Y."/>
            <person name="Mei J."/>
            <person name="Sun J."/>
            <person name="Sun Y."/>
        </authorList>
    </citation>
    <scope>NUCLEOTIDE SEQUENCE [LARGE SCALE GENOMIC DNA]</scope>
    <source>
        <strain evidence="3">cv. E1</strain>
        <tissue evidence="2">Leaf</tissue>
    </source>
</reference>
<evidence type="ECO:0000313" key="2">
    <source>
        <dbReference type="EMBL" id="KAH1073067.1"/>
    </source>
</evidence>
<evidence type="ECO:0000313" key="3">
    <source>
        <dbReference type="Proteomes" id="UP000828251"/>
    </source>
</evidence>
<dbReference type="Proteomes" id="UP000828251">
    <property type="component" value="Unassembled WGS sequence"/>
</dbReference>
<feature type="region of interest" description="Disordered" evidence="1">
    <location>
        <begin position="1"/>
        <end position="25"/>
    </location>
</feature>
<organism evidence="2 3">
    <name type="scientific">Gossypium stocksii</name>
    <dbReference type="NCBI Taxonomy" id="47602"/>
    <lineage>
        <taxon>Eukaryota</taxon>
        <taxon>Viridiplantae</taxon>
        <taxon>Streptophyta</taxon>
        <taxon>Embryophyta</taxon>
        <taxon>Tracheophyta</taxon>
        <taxon>Spermatophyta</taxon>
        <taxon>Magnoliopsida</taxon>
        <taxon>eudicotyledons</taxon>
        <taxon>Gunneridae</taxon>
        <taxon>Pentapetalae</taxon>
        <taxon>rosids</taxon>
        <taxon>malvids</taxon>
        <taxon>Malvales</taxon>
        <taxon>Malvaceae</taxon>
        <taxon>Malvoideae</taxon>
        <taxon>Gossypium</taxon>
    </lineage>
</organism>
<protein>
    <submittedName>
        <fullName evidence="2">Uncharacterized protein</fullName>
    </submittedName>
</protein>
<sequence>MIENDTKGKGIMISTPWDHDTSNNMKDWRPPFNGITISTLGIAISTIQRRLQGSKLPEVSRYPLMGITTPTS</sequence>
<name>A0A9D3ZX38_9ROSI</name>
<dbReference type="AlphaFoldDB" id="A0A9D3ZX38"/>
<gene>
    <name evidence="2" type="ORF">J1N35_025395</name>
</gene>
<accession>A0A9D3ZX38</accession>
<evidence type="ECO:0000256" key="1">
    <source>
        <dbReference type="SAM" id="MobiDB-lite"/>
    </source>
</evidence>
<proteinExistence type="predicted"/>
<dbReference type="EMBL" id="JAIQCV010000008">
    <property type="protein sequence ID" value="KAH1073067.1"/>
    <property type="molecule type" value="Genomic_DNA"/>
</dbReference>